<reference evidence="1" key="1">
    <citation type="submission" date="2021-02" db="EMBL/GenBank/DDBJ databases">
        <authorList>
            <person name="Nowell W R."/>
        </authorList>
    </citation>
    <scope>NUCLEOTIDE SEQUENCE</scope>
</reference>
<dbReference type="Proteomes" id="UP000663845">
    <property type="component" value="Unassembled WGS sequence"/>
</dbReference>
<feature type="non-terminal residue" evidence="1">
    <location>
        <position position="123"/>
    </location>
</feature>
<gene>
    <name evidence="1" type="ORF">JYZ213_LOCUS40603</name>
</gene>
<evidence type="ECO:0000313" key="1">
    <source>
        <dbReference type="EMBL" id="CAF1449544.1"/>
    </source>
</evidence>
<protein>
    <submittedName>
        <fullName evidence="1">Uncharacterized protein</fullName>
    </submittedName>
</protein>
<sequence>LRDEFRTLKTFISKQQHDKHSDINNLSEMLTQAEHTVKERTDDVLNMLNGNTVATLSFNQVHGAQQKFQNGSMYDQYQHNGGGLAQGRQHNNSAVTAIHQKYNENIPIISIGAQQQRLAFNYL</sequence>
<name>A0A815PJ63_9BILA</name>
<comment type="caution">
    <text evidence="1">The sequence shown here is derived from an EMBL/GenBank/DDBJ whole genome shotgun (WGS) entry which is preliminary data.</text>
</comment>
<dbReference type="AlphaFoldDB" id="A0A815PJ63"/>
<evidence type="ECO:0000313" key="2">
    <source>
        <dbReference type="Proteomes" id="UP000663845"/>
    </source>
</evidence>
<accession>A0A815PJ63</accession>
<proteinExistence type="predicted"/>
<dbReference type="EMBL" id="CAJNOG010001505">
    <property type="protein sequence ID" value="CAF1449544.1"/>
    <property type="molecule type" value="Genomic_DNA"/>
</dbReference>
<organism evidence="1 2">
    <name type="scientific">Adineta steineri</name>
    <dbReference type="NCBI Taxonomy" id="433720"/>
    <lineage>
        <taxon>Eukaryota</taxon>
        <taxon>Metazoa</taxon>
        <taxon>Spiralia</taxon>
        <taxon>Gnathifera</taxon>
        <taxon>Rotifera</taxon>
        <taxon>Eurotatoria</taxon>
        <taxon>Bdelloidea</taxon>
        <taxon>Adinetida</taxon>
        <taxon>Adinetidae</taxon>
        <taxon>Adineta</taxon>
    </lineage>
</organism>